<keyword evidence="2" id="KW-1185">Reference proteome</keyword>
<feature type="non-terminal residue" evidence="1">
    <location>
        <position position="96"/>
    </location>
</feature>
<organism evidence="1 2">
    <name type="scientific">Meloidogyne graminicola</name>
    <dbReference type="NCBI Taxonomy" id="189291"/>
    <lineage>
        <taxon>Eukaryota</taxon>
        <taxon>Metazoa</taxon>
        <taxon>Ecdysozoa</taxon>
        <taxon>Nematoda</taxon>
        <taxon>Chromadorea</taxon>
        <taxon>Rhabditida</taxon>
        <taxon>Tylenchina</taxon>
        <taxon>Tylenchomorpha</taxon>
        <taxon>Tylenchoidea</taxon>
        <taxon>Meloidogynidae</taxon>
        <taxon>Meloidogyninae</taxon>
        <taxon>Meloidogyne</taxon>
    </lineage>
</organism>
<comment type="caution">
    <text evidence="1">The sequence shown here is derived from an EMBL/GenBank/DDBJ whole genome shotgun (WGS) entry which is preliminary data.</text>
</comment>
<dbReference type="EMBL" id="JABEBT010000038">
    <property type="protein sequence ID" value="KAF7635758.1"/>
    <property type="molecule type" value="Genomic_DNA"/>
</dbReference>
<reference evidence="1" key="1">
    <citation type="journal article" date="2020" name="Ecol. Evol.">
        <title>Genome structure and content of the rice root-knot nematode (Meloidogyne graminicola).</title>
        <authorList>
            <person name="Phan N.T."/>
            <person name="Danchin E.G.J."/>
            <person name="Klopp C."/>
            <person name="Perfus-Barbeoch L."/>
            <person name="Kozlowski D.K."/>
            <person name="Koutsovoulos G.D."/>
            <person name="Lopez-Roques C."/>
            <person name="Bouchez O."/>
            <person name="Zahm M."/>
            <person name="Besnard G."/>
            <person name="Bellafiore S."/>
        </authorList>
    </citation>
    <scope>NUCLEOTIDE SEQUENCE</scope>
    <source>
        <strain evidence="1">VN-18</strain>
    </source>
</reference>
<sequence>MEENNIKLIKFPSIRLRRETENEENKLSKKKKLKKLRKKQLQIFAQKIRTAGLIREHQTWTLSYGIIIYKEAFKGEDFVTWFMRDQKKCNLFFFIT</sequence>
<proteinExistence type="predicted"/>
<gene>
    <name evidence="1" type="ORF">Mgra_00004850</name>
</gene>
<dbReference type="AlphaFoldDB" id="A0A8S9ZQ63"/>
<dbReference type="Proteomes" id="UP000605970">
    <property type="component" value="Unassembled WGS sequence"/>
</dbReference>
<evidence type="ECO:0000313" key="1">
    <source>
        <dbReference type="EMBL" id="KAF7635758.1"/>
    </source>
</evidence>
<name>A0A8S9ZQ63_9BILA</name>
<evidence type="ECO:0000313" key="2">
    <source>
        <dbReference type="Proteomes" id="UP000605970"/>
    </source>
</evidence>
<protein>
    <submittedName>
        <fullName evidence="1">Uncharacterized protein</fullName>
    </submittedName>
</protein>
<accession>A0A8S9ZQ63</accession>